<feature type="domain" description="Peptidase S26" evidence="10">
    <location>
        <begin position="162"/>
        <end position="319"/>
    </location>
</feature>
<keyword evidence="12" id="KW-1185">Reference proteome</keyword>
<comment type="catalytic activity">
    <reaction evidence="1 8">
        <text>Cleavage of hydrophobic, N-terminal signal or leader sequences from secreted and periplasmic proteins.</text>
        <dbReference type="EC" id="3.4.21.89"/>
    </reaction>
</comment>
<evidence type="ECO:0000256" key="5">
    <source>
        <dbReference type="ARBA" id="ARBA00022670"/>
    </source>
</evidence>
<dbReference type="PROSITE" id="PS00760">
    <property type="entry name" value="SPASE_I_2"/>
    <property type="match status" value="1"/>
</dbReference>
<evidence type="ECO:0000256" key="3">
    <source>
        <dbReference type="ARBA" id="ARBA00013208"/>
    </source>
</evidence>
<dbReference type="Pfam" id="PF10502">
    <property type="entry name" value="Peptidase_S26"/>
    <property type="match status" value="1"/>
</dbReference>
<dbReference type="InterPro" id="IPR000223">
    <property type="entry name" value="Pept_S26A_signal_pept_1"/>
</dbReference>
<evidence type="ECO:0000256" key="1">
    <source>
        <dbReference type="ARBA" id="ARBA00000677"/>
    </source>
</evidence>
<evidence type="ECO:0000313" key="12">
    <source>
        <dbReference type="Proteomes" id="UP000182737"/>
    </source>
</evidence>
<dbReference type="OrthoDB" id="9802919at2"/>
<evidence type="ECO:0000313" key="11">
    <source>
        <dbReference type="EMBL" id="SFI49247.1"/>
    </source>
</evidence>
<evidence type="ECO:0000256" key="8">
    <source>
        <dbReference type="RuleBase" id="RU003993"/>
    </source>
</evidence>
<dbReference type="NCBIfam" id="TIGR02227">
    <property type="entry name" value="sigpep_I_bact"/>
    <property type="match status" value="1"/>
</dbReference>
<dbReference type="InterPro" id="IPR019533">
    <property type="entry name" value="Peptidase_S26"/>
</dbReference>
<evidence type="ECO:0000256" key="6">
    <source>
        <dbReference type="ARBA" id="ARBA00022801"/>
    </source>
</evidence>
<feature type="active site" evidence="7">
    <location>
        <position position="281"/>
    </location>
</feature>
<dbReference type="PANTHER" id="PTHR43390">
    <property type="entry name" value="SIGNAL PEPTIDASE I"/>
    <property type="match status" value="1"/>
</dbReference>
<protein>
    <recommendedName>
        <fullName evidence="4 8">Signal peptidase I</fullName>
        <ecNumber evidence="3 8">3.4.21.89</ecNumber>
    </recommendedName>
</protein>
<comment type="similarity">
    <text evidence="2 9">Belongs to the peptidase S26 family.</text>
</comment>
<keyword evidence="5 8" id="KW-0645">Protease</keyword>
<comment type="caution">
    <text evidence="8">Lacks conserved residue(s) required for the propagation of feature annotation.</text>
</comment>
<dbReference type="InterPro" id="IPR019756">
    <property type="entry name" value="Pept_S26A_signal_pept_1_Ser-AS"/>
</dbReference>
<proteinExistence type="inferred from homology"/>
<evidence type="ECO:0000256" key="4">
    <source>
        <dbReference type="ARBA" id="ARBA00019232"/>
    </source>
</evidence>
<dbReference type="Proteomes" id="UP000182737">
    <property type="component" value="Unassembled WGS sequence"/>
</dbReference>
<evidence type="ECO:0000256" key="9">
    <source>
        <dbReference type="RuleBase" id="RU362042"/>
    </source>
</evidence>
<dbReference type="CDD" id="cd06530">
    <property type="entry name" value="S26_SPase_I"/>
    <property type="match status" value="1"/>
</dbReference>
<evidence type="ECO:0000256" key="7">
    <source>
        <dbReference type="PIRSR" id="PIRSR600223-1"/>
    </source>
</evidence>
<organism evidence="11 12">
    <name type="scientific">Treponema bryantii</name>
    <dbReference type="NCBI Taxonomy" id="163"/>
    <lineage>
        <taxon>Bacteria</taxon>
        <taxon>Pseudomonadati</taxon>
        <taxon>Spirochaetota</taxon>
        <taxon>Spirochaetia</taxon>
        <taxon>Spirochaetales</taxon>
        <taxon>Treponemataceae</taxon>
        <taxon>Treponema</taxon>
    </lineage>
</organism>
<accession>A0A1I3IN39</accession>
<dbReference type="GO" id="GO:0009003">
    <property type="term" value="F:signal peptidase activity"/>
    <property type="evidence" value="ECO:0007669"/>
    <property type="project" value="UniProtKB-EC"/>
</dbReference>
<dbReference type="Gene3D" id="2.10.109.10">
    <property type="entry name" value="Umud Fragment, subunit A"/>
    <property type="match status" value="2"/>
</dbReference>
<dbReference type="PRINTS" id="PR00727">
    <property type="entry name" value="LEADERPTASE"/>
</dbReference>
<feature type="transmembrane region" description="Helical" evidence="8">
    <location>
        <begin position="97"/>
        <end position="120"/>
    </location>
</feature>
<feature type="transmembrane region" description="Helical" evidence="8">
    <location>
        <begin position="14"/>
        <end position="33"/>
    </location>
</feature>
<feature type="transmembrane region" description="Helical" evidence="8">
    <location>
        <begin position="167"/>
        <end position="186"/>
    </location>
</feature>
<feature type="transmembrane region" description="Helical" evidence="8">
    <location>
        <begin position="39"/>
        <end position="59"/>
    </location>
</feature>
<dbReference type="GO" id="GO:0006465">
    <property type="term" value="P:signal peptide processing"/>
    <property type="evidence" value="ECO:0007669"/>
    <property type="project" value="InterPro"/>
</dbReference>
<dbReference type="PANTHER" id="PTHR43390:SF1">
    <property type="entry name" value="CHLOROPLAST PROCESSING PEPTIDASE"/>
    <property type="match status" value="1"/>
</dbReference>
<dbReference type="EC" id="3.4.21.89" evidence="3 8"/>
<dbReference type="GO" id="GO:0016020">
    <property type="term" value="C:membrane"/>
    <property type="evidence" value="ECO:0007669"/>
    <property type="project" value="UniProtKB-SubCell"/>
</dbReference>
<feature type="transmembrane region" description="Helical" evidence="8">
    <location>
        <begin position="71"/>
        <end position="91"/>
    </location>
</feature>
<dbReference type="InterPro" id="IPR019757">
    <property type="entry name" value="Pept_S26A_signal_pept_1_Lys-AS"/>
</dbReference>
<dbReference type="GO" id="GO:0004252">
    <property type="term" value="F:serine-type endopeptidase activity"/>
    <property type="evidence" value="ECO:0007669"/>
    <property type="project" value="InterPro"/>
</dbReference>
<sequence length="582" mass="67084">MNNKKELSPEFKKLRIFLLIEIAAAAVVTLLNLSFHADISLLAFPLALIYMAFICWFVVKKIVIDTDGTHVFAAIKLIEYLPYFLFITFIIRRAGEHGTPFVVDLFAVLCWFIVFVFSFINSKPLYPAKNTANTTSKIIQGWKVAPVAKQYKGGTKVIFEVIDWIDAFFWAIFTVLIFQIFLMQLYEIPSESMVPTFLVKDKVFVSKIDCGPKFPLTDVGLPDFRKYKRGDTIVLRNPHYSMDRKSEVKTVSSQLIYMLSLMQINLNKDADGELKADPLVKRITGLPGEQLVMQDGTLYRRTKESDVFEPVALDNKYAAWNLNAVSSKIKPYILQFPFNSEEYQKMLDLEEERRNYDLSSAEFQAYEIVRQLKKFAALNKDAGSFTTPQMSEYSLFSNFANITKGLLIQEGGLEWFEKFMTSWIPSKNEVRDFYAEANYRLNVMTKITFGKLVVEYAKIYAANTETSLFDNSAIEELYEHAGHLDWYIQGLLDERNMPVFPANDANGNPKYIPENCYFMMGDNRFNSLDLRHSSSQKETALTKSDPLSVTYYSFMAPQYINKKYIIGKPVLRFWPLNRFGKV</sequence>
<keyword evidence="6 8" id="KW-0378">Hydrolase</keyword>
<keyword evidence="8" id="KW-1133">Transmembrane helix</keyword>
<reference evidence="12" key="1">
    <citation type="submission" date="2016-10" db="EMBL/GenBank/DDBJ databases">
        <authorList>
            <person name="Varghese N."/>
            <person name="Submissions S."/>
        </authorList>
    </citation>
    <scope>NUCLEOTIDE SEQUENCE [LARGE SCALE GENOMIC DNA]</scope>
    <source>
        <strain evidence="12">XBD1002</strain>
    </source>
</reference>
<gene>
    <name evidence="11" type="ORF">SAMN04487775_10213</name>
</gene>
<dbReference type="PROSITE" id="PS00501">
    <property type="entry name" value="SPASE_I_1"/>
    <property type="match status" value="1"/>
</dbReference>
<evidence type="ECO:0000256" key="2">
    <source>
        <dbReference type="ARBA" id="ARBA00009370"/>
    </source>
</evidence>
<name>A0A1I3IN39_9SPIR</name>
<feature type="active site" evidence="7">
    <location>
        <position position="192"/>
    </location>
</feature>
<keyword evidence="8" id="KW-0472">Membrane</keyword>
<evidence type="ECO:0000259" key="10">
    <source>
        <dbReference type="Pfam" id="PF10502"/>
    </source>
</evidence>
<dbReference type="AlphaFoldDB" id="A0A1I3IN39"/>
<dbReference type="EMBL" id="FORI01000002">
    <property type="protein sequence ID" value="SFI49247.1"/>
    <property type="molecule type" value="Genomic_DNA"/>
</dbReference>
<comment type="subcellular location">
    <subcellularLocation>
        <location evidence="9">Membrane</location>
        <topology evidence="9">Single-pass type II membrane protein</topology>
    </subcellularLocation>
</comment>
<dbReference type="InterPro" id="IPR036286">
    <property type="entry name" value="LexA/Signal_pep-like_sf"/>
</dbReference>
<dbReference type="SUPFAM" id="SSF51306">
    <property type="entry name" value="LexA/Signal peptidase"/>
    <property type="match status" value="2"/>
</dbReference>
<dbReference type="RefSeq" id="WP_074930304.1">
    <property type="nucleotide sequence ID" value="NZ_FORI01000002.1"/>
</dbReference>
<keyword evidence="8" id="KW-0812">Transmembrane</keyword>